<dbReference type="RefSeq" id="WP_282840153.1">
    <property type="nucleotide sequence ID" value="NZ_JASCXW010000047.1"/>
</dbReference>
<dbReference type="Pfam" id="PF22010">
    <property type="entry name" value="OrtA"/>
    <property type="match status" value="1"/>
</dbReference>
<name>A0AAW6UAJ4_9MOLU</name>
<sequence length="97" mass="11199">MIEKMTYVQIYKSVLSEDKRSPNLPHDTKRVPLEMRVKGKLMESAEIGDFVKIRTATNRIETGILIIAEPHFSHSFGHHVQVLNDVRDIILKETEDL</sequence>
<dbReference type="EC" id="2.3.1.263" evidence="1"/>
<keyword evidence="1" id="KW-0012">Acyltransferase</keyword>
<dbReference type="Proteomes" id="UP001431532">
    <property type="component" value="Unassembled WGS sequence"/>
</dbReference>
<dbReference type="InterPro" id="IPR047755">
    <property type="entry name" value="OrtA"/>
</dbReference>
<gene>
    <name evidence="1" type="primary">ortA</name>
    <name evidence="1" type="ORF">QJ521_09015</name>
</gene>
<dbReference type="EMBL" id="JASCXW010000047">
    <property type="protein sequence ID" value="MDI6453704.1"/>
    <property type="molecule type" value="Genomic_DNA"/>
</dbReference>
<dbReference type="GO" id="GO:0016746">
    <property type="term" value="F:acyltransferase activity"/>
    <property type="evidence" value="ECO:0007669"/>
    <property type="project" value="UniProtKB-KW"/>
</dbReference>
<reference evidence="1" key="1">
    <citation type="submission" date="2023-05" db="EMBL/GenBank/DDBJ databases">
        <title>Mariniplasma microaerophilum sp. nov., a novel anaerobic mollicute isolated from terrestrial mud volcano, Taman Peninsula, Russia.</title>
        <authorList>
            <person name="Khomyakova M.A."/>
            <person name="Merkel A.Y."/>
            <person name="Slobodkin A.I."/>
        </authorList>
    </citation>
    <scope>NUCLEOTIDE SEQUENCE</scope>
    <source>
        <strain evidence="1">M4Ah</strain>
    </source>
</reference>
<dbReference type="NCBIfam" id="NF040739">
    <property type="entry name" value="ornith_OrtA"/>
    <property type="match status" value="1"/>
</dbReference>
<comment type="caution">
    <text evidence="1">The sequence shown here is derived from an EMBL/GenBank/DDBJ whole genome shotgun (WGS) entry which is preliminary data.</text>
</comment>
<dbReference type="AlphaFoldDB" id="A0AAW6UAJ4"/>
<keyword evidence="2" id="KW-1185">Reference proteome</keyword>
<proteinExistence type="predicted"/>
<organism evidence="1 2">
    <name type="scientific">Peloplasma aerotolerans</name>
    <dbReference type="NCBI Taxonomy" id="3044389"/>
    <lineage>
        <taxon>Bacteria</taxon>
        <taxon>Bacillati</taxon>
        <taxon>Mycoplasmatota</taxon>
        <taxon>Mollicutes</taxon>
        <taxon>Acholeplasmatales</taxon>
        <taxon>Acholeplasmataceae</taxon>
        <taxon>Peloplasma</taxon>
    </lineage>
</organism>
<evidence type="ECO:0000313" key="2">
    <source>
        <dbReference type="Proteomes" id="UP001431532"/>
    </source>
</evidence>
<evidence type="ECO:0000313" key="1">
    <source>
        <dbReference type="EMBL" id="MDI6453704.1"/>
    </source>
</evidence>
<accession>A0AAW6UAJ4</accession>
<protein>
    <submittedName>
        <fullName evidence="1">2-amino-4-oxopentanoate thiolase subunit OrtA</fullName>
        <ecNumber evidence="1">2.3.1.263</ecNumber>
    </submittedName>
</protein>
<keyword evidence="1" id="KW-0808">Transferase</keyword>